<dbReference type="GO" id="GO:0005886">
    <property type="term" value="C:plasma membrane"/>
    <property type="evidence" value="ECO:0007669"/>
    <property type="project" value="TreeGrafter"/>
</dbReference>
<evidence type="ECO:0000256" key="2">
    <source>
        <dbReference type="ARBA" id="ARBA00009063"/>
    </source>
</evidence>
<keyword evidence="4 8" id="KW-1133">Transmembrane helix</keyword>
<organism evidence="10 11">
    <name type="scientific">Elsinoe ampelina</name>
    <dbReference type="NCBI Taxonomy" id="302913"/>
    <lineage>
        <taxon>Eukaryota</taxon>
        <taxon>Fungi</taxon>
        <taxon>Dikarya</taxon>
        <taxon>Ascomycota</taxon>
        <taxon>Pezizomycotina</taxon>
        <taxon>Dothideomycetes</taxon>
        <taxon>Dothideomycetidae</taxon>
        <taxon>Myriangiales</taxon>
        <taxon>Elsinoaceae</taxon>
        <taxon>Elsinoe</taxon>
    </lineage>
</organism>
<keyword evidence="11" id="KW-1185">Reference proteome</keyword>
<evidence type="ECO:0000259" key="9">
    <source>
        <dbReference type="PROSITE" id="PS50192"/>
    </source>
</evidence>
<feature type="compositionally biased region" description="Polar residues" evidence="7">
    <location>
        <begin position="34"/>
        <end position="70"/>
    </location>
</feature>
<reference evidence="11" key="1">
    <citation type="journal article" date="2020" name="Stud. Mycol.">
        <title>101 Dothideomycetes genomes: A test case for predicting lifestyles and emergence of pathogens.</title>
        <authorList>
            <person name="Haridas S."/>
            <person name="Albert R."/>
            <person name="Binder M."/>
            <person name="Bloem J."/>
            <person name="LaButti K."/>
            <person name="Salamov A."/>
            <person name="Andreopoulos B."/>
            <person name="Baker S."/>
            <person name="Barry K."/>
            <person name="Bills G."/>
            <person name="Bluhm B."/>
            <person name="Cannon C."/>
            <person name="Castanera R."/>
            <person name="Culley D."/>
            <person name="Daum C."/>
            <person name="Ezra D."/>
            <person name="Gonzalez J."/>
            <person name="Henrissat B."/>
            <person name="Kuo A."/>
            <person name="Liang C."/>
            <person name="Lipzen A."/>
            <person name="Lutzoni F."/>
            <person name="Magnuson J."/>
            <person name="Mondo S."/>
            <person name="Nolan M."/>
            <person name="Ohm R."/>
            <person name="Pangilinan J."/>
            <person name="Park H.-J."/>
            <person name="Ramirez L."/>
            <person name="Alfaro M."/>
            <person name="Sun H."/>
            <person name="Tritt A."/>
            <person name="Yoshinaga Y."/>
            <person name="Zwiers L.-H."/>
            <person name="Turgeon B."/>
            <person name="Goodwin S."/>
            <person name="Spatafora J."/>
            <person name="Crous P."/>
            <person name="Grigoriev I."/>
        </authorList>
    </citation>
    <scope>NUCLEOTIDE SEQUENCE [LARGE SCALE GENOMIC DNA]</scope>
    <source>
        <strain evidence="11">CECT 20119</strain>
    </source>
</reference>
<proteinExistence type="inferred from homology"/>
<dbReference type="PANTHER" id="PTHR19957">
    <property type="entry name" value="SYNTAXIN"/>
    <property type="match status" value="1"/>
</dbReference>
<dbReference type="InterPro" id="IPR045242">
    <property type="entry name" value="Syntaxin"/>
</dbReference>
<dbReference type="GO" id="GO:0000149">
    <property type="term" value="F:SNARE binding"/>
    <property type="evidence" value="ECO:0007669"/>
    <property type="project" value="TreeGrafter"/>
</dbReference>
<dbReference type="GO" id="GO:0012505">
    <property type="term" value="C:endomembrane system"/>
    <property type="evidence" value="ECO:0007669"/>
    <property type="project" value="TreeGrafter"/>
</dbReference>
<dbReference type="InterPro" id="IPR000727">
    <property type="entry name" value="T_SNARE_dom"/>
</dbReference>
<keyword evidence="6" id="KW-0175">Coiled coil</keyword>
<evidence type="ECO:0000256" key="5">
    <source>
        <dbReference type="ARBA" id="ARBA00023136"/>
    </source>
</evidence>
<sequence>MSYNQYQGYGGSPYGDSNGDGNYGANPYGGRQDYGQQNHSQQQNPYGGEQYNQEPTESNPYAPASQTSSHVLPPPTNGPNGPTAQPSTVLSNQDFLSRVEALKSSIRTLTSQISQIASTHQRTLTSPSANADPSLSSLITDTQILNTSIKDQIRFLETDAKRSGGSANGIKATQVSSLKSSFKKQLEEYRREERDYEVKYREQIARSYRIVNPDASEAEVEEAKNANWGDEGVFQTALKTNRTATASSVLGAVRARHADILQIERTMRELADLIDALGQQVVLQDEPIKQTEDGTGLVKGDVERGNTHLEKAEESARRARRLKWWCFWIVVVIVVALGLVLGLVFGLRNRV</sequence>
<dbReference type="OrthoDB" id="10255013at2759"/>
<dbReference type="Gene3D" id="1.20.58.70">
    <property type="match status" value="1"/>
</dbReference>
<accession>A0A6A6G8M2</accession>
<dbReference type="SUPFAM" id="SSF47661">
    <property type="entry name" value="t-snare proteins"/>
    <property type="match status" value="1"/>
</dbReference>
<comment type="subcellular location">
    <subcellularLocation>
        <location evidence="1">Membrane</location>
        <topology evidence="1">Single-pass type IV membrane protein</topology>
    </subcellularLocation>
</comment>
<dbReference type="InterPro" id="IPR010989">
    <property type="entry name" value="SNARE"/>
</dbReference>
<evidence type="ECO:0000256" key="7">
    <source>
        <dbReference type="SAM" id="MobiDB-lite"/>
    </source>
</evidence>
<dbReference type="GO" id="GO:0006906">
    <property type="term" value="P:vesicle fusion"/>
    <property type="evidence" value="ECO:0007669"/>
    <property type="project" value="TreeGrafter"/>
</dbReference>
<dbReference type="GO" id="GO:0006886">
    <property type="term" value="P:intracellular protein transport"/>
    <property type="evidence" value="ECO:0007669"/>
    <property type="project" value="TreeGrafter"/>
</dbReference>
<keyword evidence="3 8" id="KW-0812">Transmembrane</keyword>
<dbReference type="EMBL" id="ML992509">
    <property type="protein sequence ID" value="KAF2221913.1"/>
    <property type="molecule type" value="Genomic_DNA"/>
</dbReference>
<feature type="domain" description="T-SNARE coiled-coil homology" evidence="9">
    <location>
        <begin position="250"/>
        <end position="312"/>
    </location>
</feature>
<dbReference type="SMART" id="SM00503">
    <property type="entry name" value="SynN"/>
    <property type="match status" value="1"/>
</dbReference>
<comment type="similarity">
    <text evidence="2">Belongs to the syntaxin family.</text>
</comment>
<evidence type="ECO:0000313" key="11">
    <source>
        <dbReference type="Proteomes" id="UP000799538"/>
    </source>
</evidence>
<dbReference type="PANTHER" id="PTHR19957:SF307">
    <property type="entry name" value="PROTEIN SSO1-RELATED"/>
    <property type="match status" value="1"/>
</dbReference>
<dbReference type="GO" id="GO:0031201">
    <property type="term" value="C:SNARE complex"/>
    <property type="evidence" value="ECO:0007669"/>
    <property type="project" value="TreeGrafter"/>
</dbReference>
<dbReference type="CDD" id="cd15849">
    <property type="entry name" value="SNARE_Sso1"/>
    <property type="match status" value="1"/>
</dbReference>
<dbReference type="AlphaFoldDB" id="A0A6A6G8M2"/>
<dbReference type="GO" id="GO:0048278">
    <property type="term" value="P:vesicle docking"/>
    <property type="evidence" value="ECO:0007669"/>
    <property type="project" value="TreeGrafter"/>
</dbReference>
<evidence type="ECO:0000256" key="1">
    <source>
        <dbReference type="ARBA" id="ARBA00004211"/>
    </source>
</evidence>
<evidence type="ECO:0000313" key="10">
    <source>
        <dbReference type="EMBL" id="KAF2221913.1"/>
    </source>
</evidence>
<dbReference type="PROSITE" id="PS50192">
    <property type="entry name" value="T_SNARE"/>
    <property type="match status" value="1"/>
</dbReference>
<keyword evidence="5 8" id="KW-0472">Membrane</keyword>
<evidence type="ECO:0000256" key="3">
    <source>
        <dbReference type="ARBA" id="ARBA00022692"/>
    </source>
</evidence>
<feature type="transmembrane region" description="Helical" evidence="8">
    <location>
        <begin position="325"/>
        <end position="347"/>
    </location>
</feature>
<evidence type="ECO:0000256" key="8">
    <source>
        <dbReference type="SAM" id="Phobius"/>
    </source>
</evidence>
<feature type="region of interest" description="Disordered" evidence="7">
    <location>
        <begin position="1"/>
        <end position="88"/>
    </location>
</feature>
<dbReference type="InterPro" id="IPR006011">
    <property type="entry name" value="Syntaxin_N"/>
</dbReference>
<dbReference type="GO" id="GO:0006887">
    <property type="term" value="P:exocytosis"/>
    <property type="evidence" value="ECO:0007669"/>
    <property type="project" value="TreeGrafter"/>
</dbReference>
<evidence type="ECO:0000256" key="6">
    <source>
        <dbReference type="SAM" id="Coils"/>
    </source>
</evidence>
<dbReference type="Pfam" id="PF00804">
    <property type="entry name" value="Syntaxin"/>
    <property type="match status" value="1"/>
</dbReference>
<dbReference type="GO" id="GO:0005484">
    <property type="term" value="F:SNAP receptor activity"/>
    <property type="evidence" value="ECO:0007669"/>
    <property type="project" value="TreeGrafter"/>
</dbReference>
<feature type="coiled-coil region" evidence="6">
    <location>
        <begin position="179"/>
        <end position="206"/>
    </location>
</feature>
<protein>
    <submittedName>
        <fullName evidence="10">t-SNARE</fullName>
    </submittedName>
</protein>
<evidence type="ECO:0000256" key="4">
    <source>
        <dbReference type="ARBA" id="ARBA00022989"/>
    </source>
</evidence>
<name>A0A6A6G8M2_9PEZI</name>
<dbReference type="Proteomes" id="UP000799538">
    <property type="component" value="Unassembled WGS sequence"/>
</dbReference>
<dbReference type="Pfam" id="PF05739">
    <property type="entry name" value="SNARE"/>
    <property type="match status" value="1"/>
</dbReference>
<gene>
    <name evidence="10" type="ORF">BDZ85DRAFT_264592</name>
</gene>